<dbReference type="InterPro" id="IPR050765">
    <property type="entry name" value="Riboflavin_Biosynth_HTPR"/>
</dbReference>
<keyword evidence="3" id="KW-1185">Reference proteome</keyword>
<dbReference type="OrthoDB" id="195113at2"/>
<comment type="caution">
    <text evidence="2">The sequence shown here is derived from an EMBL/GenBank/DDBJ whole genome shotgun (WGS) entry which is preliminary data.</text>
</comment>
<dbReference type="Proteomes" id="UP000252081">
    <property type="component" value="Unassembled WGS sequence"/>
</dbReference>
<name>A0A366LD63_9SPHI</name>
<sequence>MRKLILGLAITLDGYIEGPKGEYDWCFTDQDYGLNEFFKRIDASFIGRKSYKMMQQHHGEPVPGMPALKEYVFSKTLTSVKEGAELISGDSTAEARKIKNQPGKDIWLFGGASLSDSLMKAGLVDELWLSIHPILLGSGKQLFNGSEQRTKLKLLESKIYETGLVSVHYQIENT</sequence>
<dbReference type="GO" id="GO:0009231">
    <property type="term" value="P:riboflavin biosynthetic process"/>
    <property type="evidence" value="ECO:0007669"/>
    <property type="project" value="InterPro"/>
</dbReference>
<dbReference type="AlphaFoldDB" id="A0A366LD63"/>
<evidence type="ECO:0000313" key="2">
    <source>
        <dbReference type="EMBL" id="RBQ11419.1"/>
    </source>
</evidence>
<dbReference type="Gene3D" id="3.40.430.10">
    <property type="entry name" value="Dihydrofolate Reductase, subunit A"/>
    <property type="match status" value="1"/>
</dbReference>
<organism evidence="2 3">
    <name type="scientific">Pedobacter miscanthi</name>
    <dbReference type="NCBI Taxonomy" id="2259170"/>
    <lineage>
        <taxon>Bacteria</taxon>
        <taxon>Pseudomonadati</taxon>
        <taxon>Bacteroidota</taxon>
        <taxon>Sphingobacteriia</taxon>
        <taxon>Sphingobacteriales</taxon>
        <taxon>Sphingobacteriaceae</taxon>
        <taxon>Pedobacter</taxon>
    </lineage>
</organism>
<dbReference type="InterPro" id="IPR002734">
    <property type="entry name" value="RibDG_C"/>
</dbReference>
<dbReference type="EMBL" id="QNQU01000002">
    <property type="protein sequence ID" value="RBQ11419.1"/>
    <property type="molecule type" value="Genomic_DNA"/>
</dbReference>
<accession>A0A366LD63</accession>
<evidence type="ECO:0000313" key="3">
    <source>
        <dbReference type="Proteomes" id="UP000252081"/>
    </source>
</evidence>
<feature type="domain" description="Bacterial bifunctional deaminase-reductase C-terminal" evidence="1">
    <location>
        <begin position="2"/>
        <end position="165"/>
    </location>
</feature>
<dbReference type="PANTHER" id="PTHR38011">
    <property type="entry name" value="DIHYDROFOLATE REDUCTASE FAMILY PROTEIN (AFU_ORTHOLOGUE AFUA_8G06820)"/>
    <property type="match status" value="1"/>
</dbReference>
<gene>
    <name evidence="2" type="ORF">DRW42_02860</name>
</gene>
<reference evidence="2 3" key="1">
    <citation type="submission" date="2018-07" db="EMBL/GenBank/DDBJ databases">
        <title>A draft genome of a endophytic bacteria, a new species of Pedobacter.</title>
        <authorList>
            <person name="Zhang Z.D."/>
            <person name="Chen Z.J."/>
        </authorList>
    </citation>
    <scope>NUCLEOTIDE SEQUENCE [LARGE SCALE GENOMIC DNA]</scope>
    <source>
        <strain evidence="2 3">RS10</strain>
    </source>
</reference>
<dbReference type="SUPFAM" id="SSF53597">
    <property type="entry name" value="Dihydrofolate reductase-like"/>
    <property type="match status" value="1"/>
</dbReference>
<dbReference type="GO" id="GO:0008703">
    <property type="term" value="F:5-amino-6-(5-phosphoribosylamino)uracil reductase activity"/>
    <property type="evidence" value="ECO:0007669"/>
    <property type="project" value="InterPro"/>
</dbReference>
<evidence type="ECO:0000259" key="1">
    <source>
        <dbReference type="Pfam" id="PF01872"/>
    </source>
</evidence>
<protein>
    <submittedName>
        <fullName evidence="2">Dihydrofolate reductase</fullName>
    </submittedName>
</protein>
<dbReference type="RefSeq" id="WP_113947333.1">
    <property type="nucleotide sequence ID" value="NZ_QNQU01000002.1"/>
</dbReference>
<dbReference type="InterPro" id="IPR024072">
    <property type="entry name" value="DHFR-like_dom_sf"/>
</dbReference>
<dbReference type="PANTHER" id="PTHR38011:SF11">
    <property type="entry name" value="2,5-DIAMINO-6-RIBOSYLAMINO-4(3H)-PYRIMIDINONE 5'-PHOSPHATE REDUCTASE"/>
    <property type="match status" value="1"/>
</dbReference>
<dbReference type="Pfam" id="PF01872">
    <property type="entry name" value="RibD_C"/>
    <property type="match status" value="1"/>
</dbReference>
<proteinExistence type="predicted"/>